<feature type="transmembrane region" description="Helical" evidence="1">
    <location>
        <begin position="181"/>
        <end position="203"/>
    </location>
</feature>
<feature type="transmembrane region" description="Helical" evidence="1">
    <location>
        <begin position="52"/>
        <end position="72"/>
    </location>
</feature>
<dbReference type="AlphaFoldDB" id="A0A173YAL9"/>
<feature type="transmembrane region" description="Helical" evidence="1">
    <location>
        <begin position="23"/>
        <end position="46"/>
    </location>
</feature>
<gene>
    <name evidence="2" type="ORF">ERS852491_00040</name>
</gene>
<feature type="transmembrane region" description="Helical" evidence="1">
    <location>
        <begin position="139"/>
        <end position="161"/>
    </location>
</feature>
<organism evidence="2 3">
    <name type="scientific">Faecalicatena contorta</name>
    <dbReference type="NCBI Taxonomy" id="39482"/>
    <lineage>
        <taxon>Bacteria</taxon>
        <taxon>Bacillati</taxon>
        <taxon>Bacillota</taxon>
        <taxon>Clostridia</taxon>
        <taxon>Lachnospirales</taxon>
        <taxon>Lachnospiraceae</taxon>
        <taxon>Faecalicatena</taxon>
    </lineage>
</organism>
<dbReference type="RefSeq" id="WP_050641836.1">
    <property type="nucleotide sequence ID" value="NZ_BAAACT010000104.1"/>
</dbReference>
<feature type="transmembrane region" description="Helical" evidence="1">
    <location>
        <begin position="106"/>
        <end position="127"/>
    </location>
</feature>
<dbReference type="EMBL" id="CYZU01000001">
    <property type="protein sequence ID" value="CUN60924.1"/>
    <property type="molecule type" value="Genomic_DNA"/>
</dbReference>
<dbReference type="InterPro" id="IPR046283">
    <property type="entry name" value="DUF6320"/>
</dbReference>
<keyword evidence="1" id="KW-0812">Transmembrane</keyword>
<dbReference type="Pfam" id="PF19845">
    <property type="entry name" value="DUF6320"/>
    <property type="match status" value="1"/>
</dbReference>
<keyword evidence="1" id="KW-1133">Transmembrane helix</keyword>
<sequence>MRTENSGSNKKDSEKGRHPAVKLYLRIMLALYGVAVLTCLICNLVIEHRLSWFYIVLFSIGIAFSVTILPVLVKKHRVILPALGVTLFTFLLLYACNLYTGGDWLYRYAFPIAAFPVAAVWLMILTAKIKGMNWYFKSAFISLLAGILIMTLNTWVDAVLSGKDNLVKTFVLKFNPTDTGYLVNTLIGICFAAYFFIGIWLGISKREKNRQRLNEADASEQQEEGE</sequence>
<dbReference type="STRING" id="39482.ERS852491_00040"/>
<evidence type="ECO:0000313" key="2">
    <source>
        <dbReference type="EMBL" id="CUN60924.1"/>
    </source>
</evidence>
<proteinExistence type="predicted"/>
<dbReference type="OrthoDB" id="6194834at2"/>
<protein>
    <submittedName>
        <fullName evidence="2">Uncharacterized protein</fullName>
    </submittedName>
</protein>
<name>A0A173YAL9_9FIRM</name>
<evidence type="ECO:0000256" key="1">
    <source>
        <dbReference type="SAM" id="Phobius"/>
    </source>
</evidence>
<dbReference type="Proteomes" id="UP000095544">
    <property type="component" value="Unassembled WGS sequence"/>
</dbReference>
<keyword evidence="1" id="KW-0472">Membrane</keyword>
<accession>A0A173YAL9</accession>
<evidence type="ECO:0000313" key="3">
    <source>
        <dbReference type="Proteomes" id="UP000095544"/>
    </source>
</evidence>
<feature type="transmembrane region" description="Helical" evidence="1">
    <location>
        <begin position="79"/>
        <end position="100"/>
    </location>
</feature>
<reference evidence="2 3" key="1">
    <citation type="submission" date="2015-09" db="EMBL/GenBank/DDBJ databases">
        <authorList>
            <consortium name="Pathogen Informatics"/>
        </authorList>
    </citation>
    <scope>NUCLEOTIDE SEQUENCE [LARGE SCALE GENOMIC DNA]</scope>
    <source>
        <strain evidence="2 3">2789STDY5834876</strain>
    </source>
</reference>